<dbReference type="PROSITE" id="PS50110">
    <property type="entry name" value="RESPONSE_REGULATORY"/>
    <property type="match status" value="1"/>
</dbReference>
<reference evidence="4 5" key="1">
    <citation type="submission" date="2019-09" db="EMBL/GenBank/DDBJ databases">
        <authorList>
            <person name="Chandra G."/>
            <person name="Truman W A."/>
        </authorList>
    </citation>
    <scope>NUCLEOTIDE SEQUENCE [LARGE SCALE GENOMIC DNA]</scope>
    <source>
        <strain evidence="4">PS655</strain>
    </source>
</reference>
<dbReference type="InterPro" id="IPR001789">
    <property type="entry name" value="Sig_transdc_resp-reg_receiver"/>
</dbReference>
<dbReference type="PANTHER" id="PTHR44591">
    <property type="entry name" value="STRESS RESPONSE REGULATOR PROTEIN 1"/>
    <property type="match status" value="1"/>
</dbReference>
<dbReference type="Proteomes" id="UP000327167">
    <property type="component" value="Unassembled WGS sequence"/>
</dbReference>
<evidence type="ECO:0000256" key="2">
    <source>
        <dbReference type="PROSITE-ProRule" id="PRU00169"/>
    </source>
</evidence>
<evidence type="ECO:0000313" key="4">
    <source>
        <dbReference type="EMBL" id="VVM54561.1"/>
    </source>
</evidence>
<evidence type="ECO:0000313" key="5">
    <source>
        <dbReference type="Proteomes" id="UP000327167"/>
    </source>
</evidence>
<dbReference type="Gene3D" id="3.40.50.2300">
    <property type="match status" value="1"/>
</dbReference>
<protein>
    <recommendedName>
        <fullName evidence="3">Response regulatory domain-containing protein</fullName>
    </recommendedName>
</protein>
<dbReference type="Pfam" id="PF00072">
    <property type="entry name" value="Response_reg"/>
    <property type="match status" value="1"/>
</dbReference>
<sequence length="137" mass="15134">MNEEWGKISPVSGFVIVVEDDPTIRLLMVEILSEIGLQCLDFDNADGAFEHLLSMKENCPLVISDHGLPGQLQGAELIALVKAKWPYTATILTSGYALDPLEIPSSTIYLEKPWSMDELVMAVADLLQPNHPLRKTT</sequence>
<dbReference type="GO" id="GO:0000160">
    <property type="term" value="P:phosphorelay signal transduction system"/>
    <property type="evidence" value="ECO:0007669"/>
    <property type="project" value="InterPro"/>
</dbReference>
<dbReference type="RefSeq" id="WP_150649545.1">
    <property type="nucleotide sequence ID" value="NZ_CABVHJ010000002.1"/>
</dbReference>
<dbReference type="InterPro" id="IPR011006">
    <property type="entry name" value="CheY-like_superfamily"/>
</dbReference>
<keyword evidence="1 2" id="KW-0597">Phosphoprotein</keyword>
<dbReference type="InterPro" id="IPR050595">
    <property type="entry name" value="Bact_response_regulator"/>
</dbReference>
<gene>
    <name evidence="4" type="ORF">PS655_00966</name>
</gene>
<proteinExistence type="predicted"/>
<dbReference type="PANTHER" id="PTHR44591:SF3">
    <property type="entry name" value="RESPONSE REGULATORY DOMAIN-CONTAINING PROTEIN"/>
    <property type="match status" value="1"/>
</dbReference>
<evidence type="ECO:0000256" key="1">
    <source>
        <dbReference type="ARBA" id="ARBA00022553"/>
    </source>
</evidence>
<dbReference type="AlphaFoldDB" id="A0A5E6QF66"/>
<feature type="modified residue" description="4-aspartylphosphate" evidence="2">
    <location>
        <position position="65"/>
    </location>
</feature>
<dbReference type="SMART" id="SM00448">
    <property type="entry name" value="REC"/>
    <property type="match status" value="1"/>
</dbReference>
<evidence type="ECO:0000259" key="3">
    <source>
        <dbReference type="PROSITE" id="PS50110"/>
    </source>
</evidence>
<dbReference type="SUPFAM" id="SSF52172">
    <property type="entry name" value="CheY-like"/>
    <property type="match status" value="1"/>
</dbReference>
<feature type="domain" description="Response regulatory" evidence="3">
    <location>
        <begin position="14"/>
        <end position="127"/>
    </location>
</feature>
<accession>A0A5E6QF66</accession>
<name>A0A5E6QF66_PSEFL</name>
<organism evidence="4 5">
    <name type="scientific">Pseudomonas fluorescens</name>
    <dbReference type="NCBI Taxonomy" id="294"/>
    <lineage>
        <taxon>Bacteria</taxon>
        <taxon>Pseudomonadati</taxon>
        <taxon>Pseudomonadota</taxon>
        <taxon>Gammaproteobacteria</taxon>
        <taxon>Pseudomonadales</taxon>
        <taxon>Pseudomonadaceae</taxon>
        <taxon>Pseudomonas</taxon>
    </lineage>
</organism>
<dbReference type="EMBL" id="CABVHJ010000002">
    <property type="protein sequence ID" value="VVM54561.1"/>
    <property type="molecule type" value="Genomic_DNA"/>
</dbReference>